<comment type="caution">
    <text evidence="1">The sequence shown here is derived from an EMBL/GenBank/DDBJ whole genome shotgun (WGS) entry which is preliminary data.</text>
</comment>
<gene>
    <name evidence="1" type="ORF">GH741_02520</name>
</gene>
<protein>
    <submittedName>
        <fullName evidence="1">Uncharacterized protein</fullName>
    </submittedName>
</protein>
<dbReference type="AlphaFoldDB" id="A0A6A8DAH5"/>
<sequence>MPRTYRDYDKVIVLFKDYLNHYGYQYLDSDVEEKFDEQFEEDENCFTKLFGQDKLTPTAAGEFLDYFVIHKVIVDAEFMKKCV</sequence>
<organism evidence="1 2">
    <name type="scientific">Aquibacillus halophilus</name>
    <dbReference type="NCBI Taxonomy" id="930132"/>
    <lineage>
        <taxon>Bacteria</taxon>
        <taxon>Bacillati</taxon>
        <taxon>Bacillota</taxon>
        <taxon>Bacilli</taxon>
        <taxon>Bacillales</taxon>
        <taxon>Bacillaceae</taxon>
        <taxon>Aquibacillus</taxon>
    </lineage>
</organism>
<evidence type="ECO:0000313" key="1">
    <source>
        <dbReference type="EMBL" id="MRH41546.1"/>
    </source>
</evidence>
<dbReference type="RefSeq" id="WP_153735194.1">
    <property type="nucleotide sequence ID" value="NZ_WJNG01000002.1"/>
</dbReference>
<reference evidence="1" key="1">
    <citation type="submission" date="2019-11" db="EMBL/GenBank/DDBJ databases">
        <authorList>
            <person name="Li J."/>
        </authorList>
    </citation>
    <scope>NUCLEOTIDE SEQUENCE</scope>
    <source>
        <strain evidence="1">B6B</strain>
    </source>
</reference>
<accession>A0A6A8DAH5</accession>
<proteinExistence type="predicted"/>
<dbReference type="EMBL" id="WJNG01000002">
    <property type="protein sequence ID" value="MRH41546.1"/>
    <property type="molecule type" value="Genomic_DNA"/>
</dbReference>
<name>A0A6A8DAH5_9BACI</name>
<evidence type="ECO:0000313" key="2">
    <source>
        <dbReference type="Proteomes" id="UP000799092"/>
    </source>
</evidence>
<dbReference type="Proteomes" id="UP000799092">
    <property type="component" value="Unassembled WGS sequence"/>
</dbReference>
<keyword evidence="2" id="KW-1185">Reference proteome</keyword>
<dbReference type="OrthoDB" id="2967067at2"/>